<dbReference type="GO" id="GO:0003729">
    <property type="term" value="F:mRNA binding"/>
    <property type="evidence" value="ECO:0007669"/>
    <property type="project" value="InterPro"/>
</dbReference>
<dbReference type="EMBL" id="MU004232">
    <property type="protein sequence ID" value="KAF2672145.1"/>
    <property type="molecule type" value="Genomic_DNA"/>
</dbReference>
<reference evidence="3" key="1">
    <citation type="journal article" date="2020" name="Stud. Mycol.">
        <title>101 Dothideomycetes genomes: a test case for predicting lifestyles and emergence of pathogens.</title>
        <authorList>
            <person name="Haridas S."/>
            <person name="Albert R."/>
            <person name="Binder M."/>
            <person name="Bloem J."/>
            <person name="Labutti K."/>
            <person name="Salamov A."/>
            <person name="Andreopoulos B."/>
            <person name="Baker S."/>
            <person name="Barry K."/>
            <person name="Bills G."/>
            <person name="Bluhm B."/>
            <person name="Cannon C."/>
            <person name="Castanera R."/>
            <person name="Culley D."/>
            <person name="Daum C."/>
            <person name="Ezra D."/>
            <person name="Gonzalez J."/>
            <person name="Henrissat B."/>
            <person name="Kuo A."/>
            <person name="Liang C."/>
            <person name="Lipzen A."/>
            <person name="Lutzoni F."/>
            <person name="Magnuson J."/>
            <person name="Mondo S."/>
            <person name="Nolan M."/>
            <person name="Ohm R."/>
            <person name="Pangilinan J."/>
            <person name="Park H.-J."/>
            <person name="Ramirez L."/>
            <person name="Alfaro M."/>
            <person name="Sun H."/>
            <person name="Tritt A."/>
            <person name="Yoshinaga Y."/>
            <person name="Zwiers L.-H."/>
            <person name="Turgeon B."/>
            <person name="Goodwin S."/>
            <person name="Spatafora J."/>
            <person name="Crous P."/>
            <person name="Grigoriev I."/>
        </authorList>
    </citation>
    <scope>NUCLEOTIDE SEQUENCE</scope>
    <source>
        <strain evidence="3">CBS 115976</strain>
    </source>
</reference>
<dbReference type="SMART" id="SM00582">
    <property type="entry name" value="RPR"/>
    <property type="match status" value="1"/>
</dbReference>
<dbReference type="Pfam" id="PF04818">
    <property type="entry name" value="CID"/>
    <property type="match status" value="1"/>
</dbReference>
<protein>
    <recommendedName>
        <fullName evidence="2">CID domain-containing protein</fullName>
    </recommendedName>
</protein>
<dbReference type="PROSITE" id="PS51391">
    <property type="entry name" value="CID"/>
    <property type="match status" value="1"/>
</dbReference>
<dbReference type="InterPro" id="IPR006569">
    <property type="entry name" value="CID_dom"/>
</dbReference>
<dbReference type="InterPro" id="IPR008942">
    <property type="entry name" value="ENTH_VHS"/>
</dbReference>
<dbReference type="GO" id="GO:0000993">
    <property type="term" value="F:RNA polymerase II complex binding"/>
    <property type="evidence" value="ECO:0007669"/>
    <property type="project" value="InterPro"/>
</dbReference>
<dbReference type="GO" id="GO:0031124">
    <property type="term" value="P:mRNA 3'-end processing"/>
    <property type="evidence" value="ECO:0007669"/>
    <property type="project" value="InterPro"/>
</dbReference>
<keyword evidence="4" id="KW-1185">Reference proteome</keyword>
<evidence type="ECO:0000259" key="2">
    <source>
        <dbReference type="PROSITE" id="PS51391"/>
    </source>
</evidence>
<feature type="region of interest" description="Disordered" evidence="1">
    <location>
        <begin position="421"/>
        <end position="448"/>
    </location>
</feature>
<evidence type="ECO:0000313" key="3">
    <source>
        <dbReference type="EMBL" id="KAF2672145.1"/>
    </source>
</evidence>
<dbReference type="PANTHER" id="PTHR15921">
    <property type="entry name" value="PRE-MRNA CLEAVAGE COMPLEX II"/>
    <property type="match status" value="1"/>
</dbReference>
<dbReference type="Gene3D" id="1.25.40.90">
    <property type="match status" value="1"/>
</dbReference>
<evidence type="ECO:0000256" key="1">
    <source>
        <dbReference type="SAM" id="MobiDB-lite"/>
    </source>
</evidence>
<name>A0A6A6UIL8_9PEZI</name>
<dbReference type="InterPro" id="IPR045154">
    <property type="entry name" value="PCF11-like"/>
</dbReference>
<dbReference type="GO" id="GO:0005737">
    <property type="term" value="C:cytoplasm"/>
    <property type="evidence" value="ECO:0007669"/>
    <property type="project" value="TreeGrafter"/>
</dbReference>
<proteinExistence type="predicted"/>
<dbReference type="GO" id="GO:0006369">
    <property type="term" value="P:termination of RNA polymerase II transcription"/>
    <property type="evidence" value="ECO:0007669"/>
    <property type="project" value="InterPro"/>
</dbReference>
<dbReference type="AlphaFoldDB" id="A0A6A6UIL8"/>
<dbReference type="SUPFAM" id="SSF48464">
    <property type="entry name" value="ENTH/VHS domain"/>
    <property type="match status" value="1"/>
</dbReference>
<sequence length="448" mass="49350">MDSSEIAEDFRDALEDLKSNSKAEIDNLTVIAKENTAHAQALCKVLEQHIKTTRPEWKLPALLVLDSLVRHIGPPYSTYLGQNLFQTFMNAYTQVTNATRRDMEAVFRTWKQPRTGSRDTSPVLAHEITFRIENALDKIGALNQQPRTATPPMPLPLPLPPQNSVSAAYLLKELQSHTPQTFTPPPPRIFTPPPLPQIFTPPPQPAPTIPTFPSQPMAAPIVPPSALLAALRQAGLSSLPVSAVPATPAPPALAPALLPTGPSGISLTNESIRVRRPHLIAQLYQHNPNQCKQCGRRFPSTTAGSDAKLKHLDWHFSVKTRISDNTTVNHRSAYLDEIEWTQLRESSDDAERPLNTAEETQKEDVWVPMPSNSALHNVPCSICMEKFVTVWHATAQQPVWMDAVLVGGKYYHASCYEEVHGGSGSGGRGLPVRNGGRSGEPAFKKRKF</sequence>
<feature type="domain" description="CID" evidence="2">
    <location>
        <begin position="2"/>
        <end position="140"/>
    </location>
</feature>
<dbReference type="GO" id="GO:0005849">
    <property type="term" value="C:mRNA cleavage factor complex"/>
    <property type="evidence" value="ECO:0007669"/>
    <property type="project" value="TreeGrafter"/>
</dbReference>
<dbReference type="Proteomes" id="UP000799302">
    <property type="component" value="Unassembled WGS sequence"/>
</dbReference>
<accession>A0A6A6UIL8</accession>
<dbReference type="FunFam" id="1.25.40.90:FF:000016">
    <property type="entry name" value="mRNA cleavage factor complex component Pcf11"/>
    <property type="match status" value="1"/>
</dbReference>
<dbReference type="PANTHER" id="PTHR15921:SF3">
    <property type="entry name" value="PRE-MRNA CLEAVAGE COMPLEX 2 PROTEIN PCF11"/>
    <property type="match status" value="1"/>
</dbReference>
<evidence type="ECO:0000313" key="4">
    <source>
        <dbReference type="Proteomes" id="UP000799302"/>
    </source>
</evidence>
<organism evidence="3 4">
    <name type="scientific">Microthyrium microscopicum</name>
    <dbReference type="NCBI Taxonomy" id="703497"/>
    <lineage>
        <taxon>Eukaryota</taxon>
        <taxon>Fungi</taxon>
        <taxon>Dikarya</taxon>
        <taxon>Ascomycota</taxon>
        <taxon>Pezizomycotina</taxon>
        <taxon>Dothideomycetes</taxon>
        <taxon>Dothideomycetes incertae sedis</taxon>
        <taxon>Microthyriales</taxon>
        <taxon>Microthyriaceae</taxon>
        <taxon>Microthyrium</taxon>
    </lineage>
</organism>
<dbReference type="InterPro" id="IPR047415">
    <property type="entry name" value="Pcf11_CID"/>
</dbReference>
<dbReference type="Pfam" id="PF21936">
    <property type="entry name" value="Pcf11_C"/>
    <property type="match status" value="1"/>
</dbReference>
<gene>
    <name evidence="3" type="ORF">BT63DRAFT_422642</name>
</gene>
<dbReference type="CDD" id="cd16982">
    <property type="entry name" value="CID_Pcf11"/>
    <property type="match status" value="1"/>
</dbReference>
<dbReference type="InterPro" id="IPR054127">
    <property type="entry name" value="Pcf11_C"/>
</dbReference>
<dbReference type="OrthoDB" id="343582at2759"/>